<gene>
    <name evidence="1" type="ORF">NVS89_22625</name>
</gene>
<name>A0A9X2PH94_9HYPH</name>
<reference evidence="1" key="1">
    <citation type="submission" date="2022-08" db="EMBL/GenBank/DDBJ databases">
        <authorList>
            <person name="Li F."/>
        </authorList>
    </citation>
    <scope>NUCLEOTIDE SEQUENCE</scope>
    <source>
        <strain evidence="1">MQZ15Z-1</strain>
    </source>
</reference>
<evidence type="ECO:0000313" key="1">
    <source>
        <dbReference type="EMBL" id="MCS0497890.1"/>
    </source>
</evidence>
<organism evidence="1 2">
    <name type="scientific">Ancylobacter mangrovi</name>
    <dbReference type="NCBI Taxonomy" id="2972472"/>
    <lineage>
        <taxon>Bacteria</taxon>
        <taxon>Pseudomonadati</taxon>
        <taxon>Pseudomonadota</taxon>
        <taxon>Alphaproteobacteria</taxon>
        <taxon>Hyphomicrobiales</taxon>
        <taxon>Xanthobacteraceae</taxon>
        <taxon>Ancylobacter</taxon>
    </lineage>
</organism>
<evidence type="ECO:0000313" key="2">
    <source>
        <dbReference type="Proteomes" id="UP001151088"/>
    </source>
</evidence>
<dbReference type="AlphaFoldDB" id="A0A9X2PH94"/>
<accession>A0A9X2PH94</accession>
<dbReference type="EMBL" id="JANTHZ010000015">
    <property type="protein sequence ID" value="MCS0497890.1"/>
    <property type="molecule type" value="Genomic_DNA"/>
</dbReference>
<keyword evidence="2" id="KW-1185">Reference proteome</keyword>
<dbReference type="Proteomes" id="UP001151088">
    <property type="component" value="Unassembled WGS sequence"/>
</dbReference>
<sequence length="182" mass="19431">MTKRRQPGSAHEALDRMFDGIGERHGEKGSPTEGVRVVASFLDIAEPTLRKQLDPDQKGSEVSYARVAQLTRHFACIEAAQHLALCAGGVFLPLPDGEGKFAELSSTMMQEVGEALVQLSASLSPTSEGGASLTPREIATVLPLVADVLAVTSALYSELQAAHAAREDASDEVPPNVRRLRE</sequence>
<dbReference type="RefSeq" id="WP_258735047.1">
    <property type="nucleotide sequence ID" value="NZ_JANTHZ010000015.1"/>
</dbReference>
<protein>
    <submittedName>
        <fullName evidence="1">Uncharacterized protein</fullName>
    </submittedName>
</protein>
<proteinExistence type="predicted"/>
<comment type="caution">
    <text evidence="1">The sequence shown here is derived from an EMBL/GenBank/DDBJ whole genome shotgun (WGS) entry which is preliminary data.</text>
</comment>